<dbReference type="Proteomes" id="UP000586119">
    <property type="component" value="Unassembled WGS sequence"/>
</dbReference>
<dbReference type="RefSeq" id="WP_179931268.1">
    <property type="nucleotide sequence ID" value="NZ_JACCDF010000014.1"/>
</dbReference>
<proteinExistence type="inferred from homology"/>
<evidence type="ECO:0000313" key="12">
    <source>
        <dbReference type="EMBL" id="NYS62005.1"/>
    </source>
</evidence>
<keyword evidence="6" id="KW-0540">Nuclease</keyword>
<dbReference type="Pfam" id="PF21315">
    <property type="entry name" value="FAN1_HTH"/>
    <property type="match status" value="1"/>
</dbReference>
<evidence type="ECO:0000256" key="5">
    <source>
        <dbReference type="ARBA" id="ARBA00012029"/>
    </source>
</evidence>
<dbReference type="InterPro" id="IPR014883">
    <property type="entry name" value="VRR_NUC"/>
</dbReference>
<keyword evidence="9" id="KW-0460">Magnesium</keyword>
<dbReference type="GO" id="GO:0003676">
    <property type="term" value="F:nucleic acid binding"/>
    <property type="evidence" value="ECO:0007669"/>
    <property type="project" value="InterPro"/>
</dbReference>
<dbReference type="GO" id="GO:0036297">
    <property type="term" value="P:interstrand cross-link repair"/>
    <property type="evidence" value="ECO:0007669"/>
    <property type="project" value="InterPro"/>
</dbReference>
<name>A0A7Z0RW96_9GAMM</name>
<evidence type="ECO:0000256" key="9">
    <source>
        <dbReference type="ARBA" id="ARBA00022842"/>
    </source>
</evidence>
<keyword evidence="13" id="KW-1185">Reference proteome</keyword>
<dbReference type="Pfam" id="PF08774">
    <property type="entry name" value="VRR_NUC"/>
    <property type="match status" value="1"/>
</dbReference>
<evidence type="ECO:0000259" key="11">
    <source>
        <dbReference type="SMART" id="SM00990"/>
    </source>
</evidence>
<accession>A0A7Z0RW96</accession>
<evidence type="ECO:0000256" key="10">
    <source>
        <dbReference type="ARBA" id="ARBA00023211"/>
    </source>
</evidence>
<evidence type="ECO:0000313" key="13">
    <source>
        <dbReference type="Proteomes" id="UP000586119"/>
    </source>
</evidence>
<dbReference type="EMBL" id="JACCDF010000014">
    <property type="protein sequence ID" value="NYS62005.1"/>
    <property type="molecule type" value="Genomic_DNA"/>
</dbReference>
<gene>
    <name evidence="12" type="ORF">HZS81_14700</name>
</gene>
<sequence>MNIAAIATTSLDDPLYYLRNAQQVIQLCLKQYADLLLSDEIQQLEEVLALEEPAQALLIRMVMRKGSLFRQGSLNYSEVPERDSAIRQLVATGLVDDKPALSIQALGDLCRREECRLLVNQLLPEHTLAASCRKSDALGRLLDHFAEKAPKQLRDWWPDAPFEVVELNCTTLFDRLRLMFFGNLYQSWSEFVLTELGLQHFEPVSLTPASRPFQRRAEVDLYLDLQQLRDRVTLGESIEEVCQALPEPIECDWINYRRQKVLFQIGREAERQQHIELALNLYQQSQHREAQLRTLRLFEKHEPAEHVFALATEAHEQVSQPEVRIGLQRILKRSARKAGLGYLAPKPLEVPLETLTLVKPAYHRVERAVIEALSDGDTQLFHVENHLFTGLFALLFWPALYAPVRGAFFNPFQSGPADLFRPGFADARTTLIDEAFDQLRTGRYQTTILKRLEQKRGISCSLIYWPSLTFELVKSALGIIPAAHLEAVFRHLLLDLRHHRRGLPDLIALNHNAASYRLIEVKGPGDRLQDAQRLWMQAMLAHHMPVSVLHVRWSEADS</sequence>
<dbReference type="Gene3D" id="3.40.1350.10">
    <property type="match status" value="1"/>
</dbReference>
<dbReference type="PANTHER" id="PTHR15749">
    <property type="entry name" value="FANCONI-ASSOCIATED NUCLEASE 1"/>
    <property type="match status" value="1"/>
</dbReference>
<evidence type="ECO:0000256" key="8">
    <source>
        <dbReference type="ARBA" id="ARBA00022801"/>
    </source>
</evidence>
<evidence type="ECO:0000256" key="4">
    <source>
        <dbReference type="ARBA" id="ARBA00005533"/>
    </source>
</evidence>
<dbReference type="EC" id="3.1.4.1" evidence="5"/>
<organism evidence="12 13">
    <name type="scientific">Vreelandella salicampi</name>
    <dbReference type="NCBI Taxonomy" id="1449798"/>
    <lineage>
        <taxon>Bacteria</taxon>
        <taxon>Pseudomonadati</taxon>
        <taxon>Pseudomonadota</taxon>
        <taxon>Gammaproteobacteria</taxon>
        <taxon>Oceanospirillales</taxon>
        <taxon>Halomonadaceae</taxon>
        <taxon>Vreelandella</taxon>
    </lineage>
</organism>
<dbReference type="InterPro" id="IPR033315">
    <property type="entry name" value="Fan1-like"/>
</dbReference>
<evidence type="ECO:0000256" key="3">
    <source>
        <dbReference type="ARBA" id="ARBA00001946"/>
    </source>
</evidence>
<feature type="domain" description="VRR-NUC" evidence="11">
    <location>
        <begin position="439"/>
        <end position="553"/>
    </location>
</feature>
<dbReference type="InterPro" id="IPR011856">
    <property type="entry name" value="tRNA_endonuc-like_dom_sf"/>
</dbReference>
<evidence type="ECO:0000256" key="6">
    <source>
        <dbReference type="ARBA" id="ARBA00022722"/>
    </source>
</evidence>
<dbReference type="PANTHER" id="PTHR15749:SF4">
    <property type="entry name" value="FANCONI-ASSOCIATED NUCLEASE 1"/>
    <property type="match status" value="1"/>
</dbReference>
<comment type="similarity">
    <text evidence="4">Belongs to the FAN1 family.</text>
</comment>
<dbReference type="SMART" id="SM00990">
    <property type="entry name" value="VRR_NUC"/>
    <property type="match status" value="1"/>
</dbReference>
<dbReference type="GO" id="GO:0004528">
    <property type="term" value="F:phosphodiesterase I activity"/>
    <property type="evidence" value="ECO:0007669"/>
    <property type="project" value="UniProtKB-EC"/>
</dbReference>
<comment type="cofactor">
    <cofactor evidence="3">
        <name>Mg(2+)</name>
        <dbReference type="ChEBI" id="CHEBI:18420"/>
    </cofactor>
</comment>
<comment type="caution">
    <text evidence="12">The sequence shown here is derived from an EMBL/GenBank/DDBJ whole genome shotgun (WGS) entry which is preliminary data.</text>
</comment>
<dbReference type="GO" id="GO:0046872">
    <property type="term" value="F:metal ion binding"/>
    <property type="evidence" value="ECO:0007669"/>
    <property type="project" value="UniProtKB-KW"/>
</dbReference>
<comment type="cofactor">
    <cofactor evidence="2">
        <name>Mn(2+)</name>
        <dbReference type="ChEBI" id="CHEBI:29035"/>
    </cofactor>
</comment>
<keyword evidence="8" id="KW-0378">Hydrolase</keyword>
<dbReference type="AlphaFoldDB" id="A0A7Z0RW96"/>
<dbReference type="InterPro" id="IPR049125">
    <property type="entry name" value="FAN1-like_WH"/>
</dbReference>
<reference evidence="12 13" key="1">
    <citation type="journal article" date="2015" name="Int. J. Syst. Evol. Microbiol.">
        <title>Halomonas salicampi sp. nov., a halotolerant and alkalitolerant bacterium isolated from a saltern soil.</title>
        <authorList>
            <person name="Lee J.C."/>
            <person name="Kim Y.S."/>
            <person name="Yun B.S."/>
            <person name="Whang K.S."/>
        </authorList>
    </citation>
    <scope>NUCLEOTIDE SEQUENCE [LARGE SCALE GENOMIC DNA]</scope>
    <source>
        <strain evidence="12 13">BH103</strain>
    </source>
</reference>
<evidence type="ECO:0000256" key="1">
    <source>
        <dbReference type="ARBA" id="ARBA00000983"/>
    </source>
</evidence>
<evidence type="ECO:0000256" key="7">
    <source>
        <dbReference type="ARBA" id="ARBA00022723"/>
    </source>
</evidence>
<keyword evidence="7" id="KW-0479">Metal-binding</keyword>
<evidence type="ECO:0000256" key="2">
    <source>
        <dbReference type="ARBA" id="ARBA00001936"/>
    </source>
</evidence>
<protein>
    <recommendedName>
        <fullName evidence="5">phosphodiesterase I</fullName>
        <ecNumber evidence="5">3.1.4.1</ecNumber>
    </recommendedName>
</protein>
<keyword evidence="10" id="KW-0464">Manganese</keyword>
<comment type="catalytic activity">
    <reaction evidence="1">
        <text>Hydrolytically removes 5'-nucleotides successively from the 3'-hydroxy termini of 3'-hydroxy-terminated oligonucleotides.</text>
        <dbReference type="EC" id="3.1.4.1"/>
    </reaction>
</comment>